<dbReference type="Proteomes" id="UP001157156">
    <property type="component" value="Unassembled WGS sequence"/>
</dbReference>
<reference evidence="5" key="2">
    <citation type="journal article" date="2019" name="Int. J. Syst. Evol. Microbiol.">
        <title>The Global Catalogue of Microorganisms (GCM) 10K type strain sequencing project: providing services to taxonomists for standard genome sequencing and annotation.</title>
        <authorList>
            <consortium name="The Broad Institute Genomics Platform"/>
            <consortium name="The Broad Institute Genome Sequencing Center for Infectious Disease"/>
            <person name="Wu L."/>
            <person name="Ma J."/>
        </authorList>
    </citation>
    <scope>NUCLEOTIDE SEQUENCE [LARGE SCALE GENOMIC DNA]</scope>
    <source>
        <strain evidence="5">NBRC 111146</strain>
    </source>
</reference>
<proteinExistence type="predicted"/>
<reference evidence="3 4" key="3">
    <citation type="submission" date="2019-07" db="EMBL/GenBank/DDBJ databases">
        <title>The draft genome sequence of Vibrio algivorus M1486.</title>
        <authorList>
            <person name="Meng X."/>
        </authorList>
    </citation>
    <scope>NUCLEOTIDE SEQUENCE [LARGE SCALE GENOMIC DNA]</scope>
    <source>
        <strain evidence="3 4">M1486</strain>
    </source>
</reference>
<accession>A0A557NRM8</accession>
<dbReference type="AlphaFoldDB" id="A0A557NRM8"/>
<feature type="chain" id="PRO_5021819969" description="Lipoprotein" evidence="1">
    <location>
        <begin position="20"/>
        <end position="117"/>
    </location>
</feature>
<reference evidence="2" key="4">
    <citation type="submission" date="2023-01" db="EMBL/GenBank/DDBJ databases">
        <title>Draft genome sequence of Vibrio algivorus strain NBRC 111146.</title>
        <authorList>
            <person name="Sun Q."/>
            <person name="Mori K."/>
        </authorList>
    </citation>
    <scope>NUCLEOTIDE SEQUENCE</scope>
    <source>
        <strain evidence="2">NBRC 111146</strain>
    </source>
</reference>
<protein>
    <recommendedName>
        <fullName evidence="6">Lipoprotein</fullName>
    </recommendedName>
</protein>
<evidence type="ECO:0000256" key="1">
    <source>
        <dbReference type="SAM" id="SignalP"/>
    </source>
</evidence>
<dbReference type="EMBL" id="VMKJ01000090">
    <property type="protein sequence ID" value="TVO31083.1"/>
    <property type="molecule type" value="Genomic_DNA"/>
</dbReference>
<comment type="caution">
    <text evidence="3">The sequence shown here is derived from an EMBL/GenBank/DDBJ whole genome shotgun (WGS) entry which is preliminary data.</text>
</comment>
<feature type="signal peptide" evidence="1">
    <location>
        <begin position="1"/>
        <end position="19"/>
    </location>
</feature>
<dbReference type="OrthoDB" id="5568555at2"/>
<evidence type="ECO:0000313" key="3">
    <source>
        <dbReference type="EMBL" id="TVO31083.1"/>
    </source>
</evidence>
<sequence length="117" mass="12746">MNIILIVIFSFLITSCATSKQIHTSSGKIGHSIDCSGGALNWGMCYEKAGNLCGKNGYNIINQEGETGAVITGSQYGIYGGSVTYRTLVIECKGEVRYINTSKEPEKSSHNDDYFFE</sequence>
<reference evidence="2" key="1">
    <citation type="journal article" date="2014" name="Int. J. Syst. Evol. Microbiol.">
        <title>Complete genome of a new Firmicutes species belonging to the dominant human colonic microbiota ('Ruminococcus bicirculans') reveals two chromosomes and a selective capacity to utilize plant glucans.</title>
        <authorList>
            <consortium name="NISC Comparative Sequencing Program"/>
            <person name="Wegmann U."/>
            <person name="Louis P."/>
            <person name="Goesmann A."/>
            <person name="Henrissat B."/>
            <person name="Duncan S.H."/>
            <person name="Flint H.J."/>
        </authorList>
    </citation>
    <scope>NUCLEOTIDE SEQUENCE</scope>
    <source>
        <strain evidence="2">NBRC 111146</strain>
    </source>
</reference>
<keyword evidence="5" id="KW-1185">Reference proteome</keyword>
<dbReference type="Proteomes" id="UP000319828">
    <property type="component" value="Unassembled WGS sequence"/>
</dbReference>
<keyword evidence="1" id="KW-0732">Signal</keyword>
<organism evidence="3 4">
    <name type="scientific">Vibrio algivorus</name>
    <dbReference type="NCBI Taxonomy" id="1667024"/>
    <lineage>
        <taxon>Bacteria</taxon>
        <taxon>Pseudomonadati</taxon>
        <taxon>Pseudomonadota</taxon>
        <taxon>Gammaproteobacteria</taxon>
        <taxon>Vibrionales</taxon>
        <taxon>Vibrionaceae</taxon>
        <taxon>Vibrio</taxon>
    </lineage>
</organism>
<evidence type="ECO:0000313" key="4">
    <source>
        <dbReference type="Proteomes" id="UP000319828"/>
    </source>
</evidence>
<evidence type="ECO:0000313" key="2">
    <source>
        <dbReference type="EMBL" id="GLT15539.1"/>
    </source>
</evidence>
<evidence type="ECO:0000313" key="5">
    <source>
        <dbReference type="Proteomes" id="UP001157156"/>
    </source>
</evidence>
<dbReference type="RefSeq" id="WP_089123430.1">
    <property type="nucleotide sequence ID" value="NZ_BSPV01000009.1"/>
</dbReference>
<dbReference type="EMBL" id="BSPV01000009">
    <property type="protein sequence ID" value="GLT15539.1"/>
    <property type="molecule type" value="Genomic_DNA"/>
</dbReference>
<evidence type="ECO:0008006" key="6">
    <source>
        <dbReference type="Google" id="ProtNLM"/>
    </source>
</evidence>
<gene>
    <name evidence="3" type="ORF">FOF44_18175</name>
    <name evidence="2" type="ORF">GCM10007931_25140</name>
</gene>
<name>A0A557NRM8_9VIBR</name>